<comment type="caution">
    <text evidence="1">The sequence shown here is derived from an EMBL/GenBank/DDBJ whole genome shotgun (WGS) entry which is preliminary data.</text>
</comment>
<proteinExistence type="predicted"/>
<dbReference type="AlphaFoldDB" id="A0A4Z2FH86"/>
<reference evidence="1 2" key="1">
    <citation type="submission" date="2019-03" db="EMBL/GenBank/DDBJ databases">
        <title>First draft genome of Liparis tanakae, snailfish: a comprehensive survey of snailfish specific genes.</title>
        <authorList>
            <person name="Kim W."/>
            <person name="Song I."/>
            <person name="Jeong J.-H."/>
            <person name="Kim D."/>
            <person name="Kim S."/>
            <person name="Ryu S."/>
            <person name="Song J.Y."/>
            <person name="Lee S.K."/>
        </authorList>
    </citation>
    <scope>NUCLEOTIDE SEQUENCE [LARGE SCALE GENOMIC DNA]</scope>
    <source>
        <tissue evidence="1">Muscle</tissue>
    </source>
</reference>
<dbReference type="EMBL" id="SRLO01001176">
    <property type="protein sequence ID" value="TNN40587.1"/>
    <property type="molecule type" value="Genomic_DNA"/>
</dbReference>
<accession>A0A4Z2FH86</accession>
<sequence length="77" mass="8576">MPKGPSSHAGVFSRIVFDLSPVRLQHLCLPGDVKQPRNLFIARMLGCFITERYDDAREPLRAADLALLLPGQSVLLF</sequence>
<evidence type="ECO:0000313" key="1">
    <source>
        <dbReference type="EMBL" id="TNN40587.1"/>
    </source>
</evidence>
<organism evidence="1 2">
    <name type="scientific">Liparis tanakae</name>
    <name type="common">Tanaka's snailfish</name>
    <dbReference type="NCBI Taxonomy" id="230148"/>
    <lineage>
        <taxon>Eukaryota</taxon>
        <taxon>Metazoa</taxon>
        <taxon>Chordata</taxon>
        <taxon>Craniata</taxon>
        <taxon>Vertebrata</taxon>
        <taxon>Euteleostomi</taxon>
        <taxon>Actinopterygii</taxon>
        <taxon>Neopterygii</taxon>
        <taxon>Teleostei</taxon>
        <taxon>Neoteleostei</taxon>
        <taxon>Acanthomorphata</taxon>
        <taxon>Eupercaria</taxon>
        <taxon>Perciformes</taxon>
        <taxon>Cottioidei</taxon>
        <taxon>Cottales</taxon>
        <taxon>Liparidae</taxon>
        <taxon>Liparis</taxon>
    </lineage>
</organism>
<keyword evidence="2" id="KW-1185">Reference proteome</keyword>
<dbReference type="Proteomes" id="UP000314294">
    <property type="component" value="Unassembled WGS sequence"/>
</dbReference>
<gene>
    <name evidence="1" type="ORF">EYF80_049246</name>
</gene>
<name>A0A4Z2FH86_9TELE</name>
<protein>
    <submittedName>
        <fullName evidence="1">Uncharacterized protein</fullName>
    </submittedName>
</protein>
<evidence type="ECO:0000313" key="2">
    <source>
        <dbReference type="Proteomes" id="UP000314294"/>
    </source>
</evidence>